<dbReference type="Proteomes" id="UP000824025">
    <property type="component" value="Unassembled WGS sequence"/>
</dbReference>
<feature type="transmembrane region" description="Helical" evidence="1">
    <location>
        <begin position="43"/>
        <end position="68"/>
    </location>
</feature>
<sequence length="190" mass="20795">MFTKAFRSVSVSKKIALLALFIAVSVLANSVLGVDIGGSNKIAFTYLVCFFAGCFMGPVPAFIVGVVGDAIGFLIQPSEVFWFFGVTLGLFGFLSGLIMNGIRTKTTKGLYAKALLTFIVGFLVITCIVNSVVNYFYMYLFYWGGEFRKGFWIYLGGRLGLQSVVYAANVVLSMLLLAPLYKVSFLRGEK</sequence>
<gene>
    <name evidence="2" type="ORF">H9726_07640</name>
</gene>
<dbReference type="NCBIfam" id="TIGR04518">
    <property type="entry name" value="ECF_S_folT_fam"/>
    <property type="match status" value="1"/>
</dbReference>
<feature type="transmembrane region" description="Helical" evidence="1">
    <location>
        <begin position="163"/>
        <end position="181"/>
    </location>
</feature>
<keyword evidence="1" id="KW-0472">Membrane</keyword>
<accession>A0A9D2IIC7</accession>
<organism evidence="2 3">
    <name type="scientific">Candidatus Borkfalkia avicola</name>
    <dbReference type="NCBI Taxonomy" id="2838503"/>
    <lineage>
        <taxon>Bacteria</taxon>
        <taxon>Bacillati</taxon>
        <taxon>Bacillota</taxon>
        <taxon>Clostridia</taxon>
        <taxon>Christensenellales</taxon>
        <taxon>Christensenellaceae</taxon>
        <taxon>Candidatus Borkfalkia</taxon>
    </lineage>
</organism>
<evidence type="ECO:0000313" key="3">
    <source>
        <dbReference type="Proteomes" id="UP000824025"/>
    </source>
</evidence>
<protein>
    <submittedName>
        <fullName evidence="2">Folate family ECF transporter S component</fullName>
    </submittedName>
</protein>
<dbReference type="AlphaFoldDB" id="A0A9D2IIC7"/>
<evidence type="ECO:0000256" key="1">
    <source>
        <dbReference type="SAM" id="Phobius"/>
    </source>
</evidence>
<reference evidence="2" key="1">
    <citation type="journal article" date="2021" name="PeerJ">
        <title>Extensive microbial diversity within the chicken gut microbiome revealed by metagenomics and culture.</title>
        <authorList>
            <person name="Gilroy R."/>
            <person name="Ravi A."/>
            <person name="Getino M."/>
            <person name="Pursley I."/>
            <person name="Horton D.L."/>
            <person name="Alikhan N.F."/>
            <person name="Baker D."/>
            <person name="Gharbi K."/>
            <person name="Hall N."/>
            <person name="Watson M."/>
            <person name="Adriaenssens E.M."/>
            <person name="Foster-Nyarko E."/>
            <person name="Jarju S."/>
            <person name="Secka A."/>
            <person name="Antonio M."/>
            <person name="Oren A."/>
            <person name="Chaudhuri R.R."/>
            <person name="La Ragione R."/>
            <person name="Hildebrand F."/>
            <person name="Pallen M.J."/>
        </authorList>
    </citation>
    <scope>NUCLEOTIDE SEQUENCE</scope>
    <source>
        <strain evidence="2">CHK192-19661</strain>
    </source>
</reference>
<comment type="caution">
    <text evidence="2">The sequence shown here is derived from an EMBL/GenBank/DDBJ whole genome shotgun (WGS) entry which is preliminary data.</text>
</comment>
<dbReference type="Pfam" id="PF12822">
    <property type="entry name" value="ECF_trnsprt"/>
    <property type="match status" value="1"/>
</dbReference>
<dbReference type="InterPro" id="IPR030949">
    <property type="entry name" value="ECF_S_folate_fam"/>
</dbReference>
<feature type="transmembrane region" description="Helical" evidence="1">
    <location>
        <begin position="80"/>
        <end position="102"/>
    </location>
</feature>
<dbReference type="GO" id="GO:0022857">
    <property type="term" value="F:transmembrane transporter activity"/>
    <property type="evidence" value="ECO:0007669"/>
    <property type="project" value="InterPro"/>
</dbReference>
<dbReference type="InterPro" id="IPR024529">
    <property type="entry name" value="ECF_trnsprt_substrate-spec"/>
</dbReference>
<dbReference type="Gene3D" id="1.10.1760.20">
    <property type="match status" value="1"/>
</dbReference>
<feature type="transmembrane region" description="Helical" evidence="1">
    <location>
        <begin position="114"/>
        <end position="142"/>
    </location>
</feature>
<evidence type="ECO:0000313" key="2">
    <source>
        <dbReference type="EMBL" id="HIZ10344.1"/>
    </source>
</evidence>
<keyword evidence="1" id="KW-1133">Transmembrane helix</keyword>
<name>A0A9D2IIC7_9FIRM</name>
<dbReference type="EMBL" id="DXCF01000038">
    <property type="protein sequence ID" value="HIZ10344.1"/>
    <property type="molecule type" value="Genomic_DNA"/>
</dbReference>
<proteinExistence type="predicted"/>
<keyword evidence="1" id="KW-0812">Transmembrane</keyword>
<reference evidence="2" key="2">
    <citation type="submission" date="2021-04" db="EMBL/GenBank/DDBJ databases">
        <authorList>
            <person name="Gilroy R."/>
        </authorList>
    </citation>
    <scope>NUCLEOTIDE SEQUENCE</scope>
    <source>
        <strain evidence="2">CHK192-19661</strain>
    </source>
</reference>